<protein>
    <recommendedName>
        <fullName evidence="3">Tc1-like transposase DDE domain-containing protein</fullName>
    </recommendedName>
</protein>
<dbReference type="Proteomes" id="UP000245591">
    <property type="component" value="Unassembled WGS sequence"/>
</dbReference>
<gene>
    <name evidence="1" type="ORF">BB558_003359</name>
</gene>
<evidence type="ECO:0008006" key="3">
    <source>
        <dbReference type="Google" id="ProtNLM"/>
    </source>
</evidence>
<dbReference type="EMBL" id="MBFU01000326">
    <property type="protein sequence ID" value="PWA00588.1"/>
    <property type="molecule type" value="Genomic_DNA"/>
</dbReference>
<accession>A0A2U1J6E9</accession>
<evidence type="ECO:0000313" key="1">
    <source>
        <dbReference type="EMBL" id="PWA00588.1"/>
    </source>
</evidence>
<dbReference type="AlphaFoldDB" id="A0A2U1J6E9"/>
<keyword evidence="2" id="KW-1185">Reference proteome</keyword>
<name>A0A2U1J6E9_SMIAN</name>
<evidence type="ECO:0000313" key="2">
    <source>
        <dbReference type="Proteomes" id="UP000245591"/>
    </source>
</evidence>
<proteinExistence type="predicted"/>
<organism evidence="1 2">
    <name type="scientific">Smittium angustum</name>
    <dbReference type="NCBI Taxonomy" id="133377"/>
    <lineage>
        <taxon>Eukaryota</taxon>
        <taxon>Fungi</taxon>
        <taxon>Fungi incertae sedis</taxon>
        <taxon>Zoopagomycota</taxon>
        <taxon>Kickxellomycotina</taxon>
        <taxon>Harpellomycetes</taxon>
        <taxon>Harpellales</taxon>
        <taxon>Legeriomycetaceae</taxon>
        <taxon>Smittium</taxon>
    </lineage>
</organism>
<reference evidence="1 2" key="1">
    <citation type="journal article" date="2018" name="MBio">
        <title>Comparative Genomics Reveals the Core Gene Toolbox for the Fungus-Insect Symbiosis.</title>
        <authorList>
            <person name="Wang Y."/>
            <person name="Stata M."/>
            <person name="Wang W."/>
            <person name="Stajich J.E."/>
            <person name="White M.M."/>
            <person name="Moncalvo J.M."/>
        </authorList>
    </citation>
    <scope>NUCLEOTIDE SEQUENCE [LARGE SCALE GENOMIC DNA]</scope>
    <source>
        <strain evidence="1 2">AUS-126-30</strain>
    </source>
</reference>
<comment type="caution">
    <text evidence="1">The sequence shown here is derived from an EMBL/GenBank/DDBJ whole genome shotgun (WGS) entry which is preliminary data.</text>
</comment>
<sequence>MLNPIENAWSDIKAFIKREMSANHNTFLLGDPNRQMSMAKYGLVYIEDLIEQEQEVVTIEKANQFIEHAKPFHNMTILGESMPVGQ</sequence>